<sequence>MNSTRRLRQTTGSKAHRGARGHQPSTATQPTSLPGFLSGGGNRCIQESLYTGPNRNDPQFYYGSCCSTLSIAPSSDRRQQFGKQLMRRQRGSRSDLELPCKRSRGRQEAAPAKSPVWHYPLPTGDAQLRP</sequence>
<gene>
    <name evidence="2" type="ORF">AAFF_G00039610</name>
</gene>
<protein>
    <submittedName>
        <fullName evidence="2">Uncharacterized protein</fullName>
    </submittedName>
</protein>
<name>A0AAD7WFT3_9TELE</name>
<accession>A0AAD7WFT3</accession>
<feature type="compositionally biased region" description="Polar residues" evidence="1">
    <location>
        <begin position="23"/>
        <end position="32"/>
    </location>
</feature>
<evidence type="ECO:0000313" key="3">
    <source>
        <dbReference type="Proteomes" id="UP001221898"/>
    </source>
</evidence>
<evidence type="ECO:0000256" key="1">
    <source>
        <dbReference type="SAM" id="MobiDB-lite"/>
    </source>
</evidence>
<comment type="caution">
    <text evidence="2">The sequence shown here is derived from an EMBL/GenBank/DDBJ whole genome shotgun (WGS) entry which is preliminary data.</text>
</comment>
<feature type="region of interest" description="Disordered" evidence="1">
    <location>
        <begin position="1"/>
        <end position="39"/>
    </location>
</feature>
<feature type="compositionally biased region" description="Basic residues" evidence="1">
    <location>
        <begin position="1"/>
        <end position="20"/>
    </location>
</feature>
<dbReference type="AlphaFoldDB" id="A0AAD7WFT3"/>
<evidence type="ECO:0000313" key="2">
    <source>
        <dbReference type="EMBL" id="KAJ8395010.1"/>
    </source>
</evidence>
<proteinExistence type="predicted"/>
<reference evidence="2" key="1">
    <citation type="journal article" date="2023" name="Science">
        <title>Genome structures resolve the early diversification of teleost fishes.</title>
        <authorList>
            <person name="Parey E."/>
            <person name="Louis A."/>
            <person name="Montfort J."/>
            <person name="Bouchez O."/>
            <person name="Roques C."/>
            <person name="Iampietro C."/>
            <person name="Lluch J."/>
            <person name="Castinel A."/>
            <person name="Donnadieu C."/>
            <person name="Desvignes T."/>
            <person name="Floi Bucao C."/>
            <person name="Jouanno E."/>
            <person name="Wen M."/>
            <person name="Mejri S."/>
            <person name="Dirks R."/>
            <person name="Jansen H."/>
            <person name="Henkel C."/>
            <person name="Chen W.J."/>
            <person name="Zahm M."/>
            <person name="Cabau C."/>
            <person name="Klopp C."/>
            <person name="Thompson A.W."/>
            <person name="Robinson-Rechavi M."/>
            <person name="Braasch I."/>
            <person name="Lecointre G."/>
            <person name="Bobe J."/>
            <person name="Postlethwait J.H."/>
            <person name="Berthelot C."/>
            <person name="Roest Crollius H."/>
            <person name="Guiguen Y."/>
        </authorList>
    </citation>
    <scope>NUCLEOTIDE SEQUENCE</scope>
    <source>
        <strain evidence="2">NC1722</strain>
    </source>
</reference>
<feature type="region of interest" description="Disordered" evidence="1">
    <location>
        <begin position="76"/>
        <end position="130"/>
    </location>
</feature>
<keyword evidence="3" id="KW-1185">Reference proteome</keyword>
<organism evidence="2 3">
    <name type="scientific">Aldrovandia affinis</name>
    <dbReference type="NCBI Taxonomy" id="143900"/>
    <lineage>
        <taxon>Eukaryota</taxon>
        <taxon>Metazoa</taxon>
        <taxon>Chordata</taxon>
        <taxon>Craniata</taxon>
        <taxon>Vertebrata</taxon>
        <taxon>Euteleostomi</taxon>
        <taxon>Actinopterygii</taxon>
        <taxon>Neopterygii</taxon>
        <taxon>Teleostei</taxon>
        <taxon>Notacanthiformes</taxon>
        <taxon>Halosauridae</taxon>
        <taxon>Aldrovandia</taxon>
    </lineage>
</organism>
<dbReference type="Proteomes" id="UP001221898">
    <property type="component" value="Unassembled WGS sequence"/>
</dbReference>
<dbReference type="EMBL" id="JAINUG010000120">
    <property type="protein sequence ID" value="KAJ8395010.1"/>
    <property type="molecule type" value="Genomic_DNA"/>
</dbReference>